<dbReference type="SMART" id="SM00507">
    <property type="entry name" value="HNHc"/>
    <property type="match status" value="1"/>
</dbReference>
<dbReference type="CDD" id="cd00085">
    <property type="entry name" value="HNHc"/>
    <property type="match status" value="1"/>
</dbReference>
<organism evidence="2 3">
    <name type="scientific">Nostoc paludosum FACHB-159</name>
    <dbReference type="NCBI Taxonomy" id="2692908"/>
    <lineage>
        <taxon>Bacteria</taxon>
        <taxon>Bacillati</taxon>
        <taxon>Cyanobacteriota</taxon>
        <taxon>Cyanophyceae</taxon>
        <taxon>Nostocales</taxon>
        <taxon>Nostocaceae</taxon>
        <taxon>Nostoc</taxon>
    </lineage>
</organism>
<dbReference type="GO" id="GO:0004519">
    <property type="term" value="F:endonuclease activity"/>
    <property type="evidence" value="ECO:0007669"/>
    <property type="project" value="UniProtKB-KW"/>
</dbReference>
<keyword evidence="2" id="KW-0378">Hydrolase</keyword>
<dbReference type="Gene3D" id="1.10.30.50">
    <property type="match status" value="1"/>
</dbReference>
<accession>A0ABR8KJU8</accession>
<sequence length="346" mass="40536">MEEFTEFVMVYEHTKDKFDNFINFILSANFLDEWSKEYLDDKWMQYQVQQWINERFERKTDNIGEKLDLDLIKIIRHIAQNQSAPSYHPFEEREIYDLDKLAYKVIDLAPRVQREYLSKEFSKTGTLWKTFYKQFIRFHTAVNATITSILDREISGENLNTTSGTFKTFTIPNPILTTLEKSQIKKRDGYACLCCGASGKGVRLEIDHVVSVFMGGETSLENSQTLCSICNKNKSINEINFRFNETQLSRPKTVLNLSLPHAQADRDVARVITRIVNFFYHCKSVCQVNWHERRNGQYYSTWEISLYGGNNPQWLLQHKAELLNFIQKHLGYTHVQDIRVVAPGKN</sequence>
<comment type="caution">
    <text evidence="2">The sequence shown here is derived from an EMBL/GenBank/DDBJ whole genome shotgun (WGS) entry which is preliminary data.</text>
</comment>
<gene>
    <name evidence="2" type="ORF">H6H03_34750</name>
</gene>
<dbReference type="Proteomes" id="UP000637383">
    <property type="component" value="Unassembled WGS sequence"/>
</dbReference>
<evidence type="ECO:0000259" key="1">
    <source>
        <dbReference type="SMART" id="SM00507"/>
    </source>
</evidence>
<reference evidence="2 3" key="1">
    <citation type="journal article" date="2020" name="ISME J.">
        <title>Comparative genomics reveals insights into cyanobacterial evolution and habitat adaptation.</title>
        <authorList>
            <person name="Chen M.Y."/>
            <person name="Teng W.K."/>
            <person name="Zhao L."/>
            <person name="Hu C.X."/>
            <person name="Zhou Y.K."/>
            <person name="Han B.P."/>
            <person name="Song L.R."/>
            <person name="Shu W.S."/>
        </authorList>
    </citation>
    <scope>NUCLEOTIDE SEQUENCE [LARGE SCALE GENOMIC DNA]</scope>
    <source>
        <strain evidence="2 3">FACHB-159</strain>
    </source>
</reference>
<protein>
    <submittedName>
        <fullName evidence="2">HNH endonuclease</fullName>
    </submittedName>
</protein>
<name>A0ABR8KJU8_9NOSO</name>
<dbReference type="InterPro" id="IPR003615">
    <property type="entry name" value="HNH_nuc"/>
</dbReference>
<evidence type="ECO:0000313" key="2">
    <source>
        <dbReference type="EMBL" id="MBD2738969.1"/>
    </source>
</evidence>
<keyword evidence="3" id="KW-1185">Reference proteome</keyword>
<evidence type="ECO:0000313" key="3">
    <source>
        <dbReference type="Proteomes" id="UP000637383"/>
    </source>
</evidence>
<proteinExistence type="predicted"/>
<keyword evidence="2" id="KW-0255">Endonuclease</keyword>
<dbReference type="InterPro" id="IPR002711">
    <property type="entry name" value="HNH"/>
</dbReference>
<dbReference type="EMBL" id="JACJTU010000063">
    <property type="protein sequence ID" value="MBD2738969.1"/>
    <property type="molecule type" value="Genomic_DNA"/>
</dbReference>
<feature type="domain" description="HNH nuclease" evidence="1">
    <location>
        <begin position="179"/>
        <end position="232"/>
    </location>
</feature>
<keyword evidence="2" id="KW-0540">Nuclease</keyword>
<dbReference type="Pfam" id="PF01844">
    <property type="entry name" value="HNH"/>
    <property type="match status" value="1"/>
</dbReference>